<gene>
    <name evidence="3" type="ORF">PCASD_04100</name>
</gene>
<evidence type="ECO:0000313" key="3">
    <source>
        <dbReference type="EMBL" id="PLW47663.1"/>
    </source>
</evidence>
<dbReference type="EMBL" id="PGCI01000029">
    <property type="protein sequence ID" value="PLW47663.1"/>
    <property type="molecule type" value="Genomic_DNA"/>
</dbReference>
<accession>A0A2N5VCD9</accession>
<feature type="domain" description="Myb/SANT-like DNA-binding" evidence="2">
    <location>
        <begin position="35"/>
        <end position="84"/>
    </location>
</feature>
<organism evidence="3 4">
    <name type="scientific">Puccinia coronata f. sp. avenae</name>
    <dbReference type="NCBI Taxonomy" id="200324"/>
    <lineage>
        <taxon>Eukaryota</taxon>
        <taxon>Fungi</taxon>
        <taxon>Dikarya</taxon>
        <taxon>Basidiomycota</taxon>
        <taxon>Pucciniomycotina</taxon>
        <taxon>Pucciniomycetes</taxon>
        <taxon>Pucciniales</taxon>
        <taxon>Pucciniaceae</taxon>
        <taxon>Puccinia</taxon>
    </lineage>
</organism>
<proteinExistence type="predicted"/>
<evidence type="ECO:0000313" key="4">
    <source>
        <dbReference type="Proteomes" id="UP000235392"/>
    </source>
</evidence>
<feature type="compositionally biased region" description="Acidic residues" evidence="1">
    <location>
        <begin position="243"/>
        <end position="259"/>
    </location>
</feature>
<evidence type="ECO:0000256" key="1">
    <source>
        <dbReference type="SAM" id="MobiDB-lite"/>
    </source>
</evidence>
<dbReference type="PANTHER" id="PTHR45023">
    <property type="match status" value="1"/>
</dbReference>
<feature type="compositionally biased region" description="Basic and acidic residues" evidence="1">
    <location>
        <begin position="260"/>
        <end position="269"/>
    </location>
</feature>
<protein>
    <recommendedName>
        <fullName evidence="2">Myb/SANT-like DNA-binding domain-containing protein</fullName>
    </recommendedName>
</protein>
<dbReference type="AlphaFoldDB" id="A0A2N5VCD9"/>
<dbReference type="Pfam" id="PF13873">
    <property type="entry name" value="Myb_DNA-bind_5"/>
    <property type="match status" value="1"/>
</dbReference>
<feature type="compositionally biased region" description="Polar residues" evidence="1">
    <location>
        <begin position="1"/>
        <end position="13"/>
    </location>
</feature>
<evidence type="ECO:0000259" key="2">
    <source>
        <dbReference type="Pfam" id="PF13873"/>
    </source>
</evidence>
<reference evidence="3 4" key="1">
    <citation type="submission" date="2017-11" db="EMBL/GenBank/DDBJ databases">
        <title>De novo assembly and phasing of dikaryotic genomes from two isolates of Puccinia coronata f. sp. avenae, the causal agent of oat crown rust.</title>
        <authorList>
            <person name="Miller M.E."/>
            <person name="Zhang Y."/>
            <person name="Omidvar V."/>
            <person name="Sperschneider J."/>
            <person name="Schwessinger B."/>
            <person name="Raley C."/>
            <person name="Palmer J.M."/>
            <person name="Garnica D."/>
            <person name="Upadhyaya N."/>
            <person name="Rathjen J."/>
            <person name="Taylor J.M."/>
            <person name="Park R.F."/>
            <person name="Dodds P.N."/>
            <person name="Hirsch C.D."/>
            <person name="Kianian S.F."/>
            <person name="Figueroa M."/>
        </authorList>
    </citation>
    <scope>NUCLEOTIDE SEQUENCE [LARGE SCALE GENOMIC DNA]</scope>
    <source>
        <strain evidence="3">12SD80</strain>
    </source>
</reference>
<dbReference type="InterPro" id="IPR028002">
    <property type="entry name" value="Myb_DNA-bind_5"/>
</dbReference>
<feature type="region of interest" description="Disordered" evidence="1">
    <location>
        <begin position="1"/>
        <end position="26"/>
    </location>
</feature>
<dbReference type="Proteomes" id="UP000235392">
    <property type="component" value="Unassembled WGS sequence"/>
</dbReference>
<feature type="region of interest" description="Disordered" evidence="1">
    <location>
        <begin position="217"/>
        <end position="286"/>
    </location>
</feature>
<sequence>MADTTTPAPSANASKKRSRNFGPEEDKQLAKSWLLISTDPIRSNNQSKEQFWSNVVDDFNMFTGGPSREASGLQSRWKTLQREVLKFCAIHNRIKNKLPSGSTPKDWLISARQLYFEDTNKPFAYNATPSNNSIPDSSTVPGGACSNKPNQWEWPLGTCSTKRKLNEEEYKNRKMKLLPTSVKEASKQLKEAKHDLSRKYLQACKERIIQKLRDGEIEPSSVTCHTSSSCPPTSKPHHNNHSDEEEEEGQDEEEDDGDDKFDQFAHDEELQSATRDNMTVVDPALN</sequence>
<dbReference type="PANTHER" id="PTHR45023:SF4">
    <property type="entry name" value="GLYCINE-RICH PROTEIN-RELATED"/>
    <property type="match status" value="1"/>
</dbReference>
<comment type="caution">
    <text evidence="3">The sequence shown here is derived from an EMBL/GenBank/DDBJ whole genome shotgun (WGS) entry which is preliminary data.</text>
</comment>
<feature type="compositionally biased region" description="Low complexity" evidence="1">
    <location>
        <begin position="219"/>
        <end position="232"/>
    </location>
</feature>
<name>A0A2N5VCD9_9BASI</name>